<name>A0A4Y2MNK1_ARAVE</name>
<dbReference type="AlphaFoldDB" id="A0A4Y2MNK1"/>
<sequence>VAKWQCLSFGTGGPEARNLILLKTHPPMHAKSDMGPTPFWKELVEGGASSGVDLVI</sequence>
<feature type="non-terminal residue" evidence="1">
    <location>
        <position position="1"/>
    </location>
</feature>
<gene>
    <name evidence="1" type="ORF">AVEN_133655_1</name>
</gene>
<accession>A0A4Y2MNK1</accession>
<organism evidence="1 2">
    <name type="scientific">Araneus ventricosus</name>
    <name type="common">Orbweaver spider</name>
    <name type="synonym">Epeira ventricosa</name>
    <dbReference type="NCBI Taxonomy" id="182803"/>
    <lineage>
        <taxon>Eukaryota</taxon>
        <taxon>Metazoa</taxon>
        <taxon>Ecdysozoa</taxon>
        <taxon>Arthropoda</taxon>
        <taxon>Chelicerata</taxon>
        <taxon>Arachnida</taxon>
        <taxon>Araneae</taxon>
        <taxon>Araneomorphae</taxon>
        <taxon>Entelegynae</taxon>
        <taxon>Araneoidea</taxon>
        <taxon>Araneidae</taxon>
        <taxon>Araneus</taxon>
    </lineage>
</organism>
<reference evidence="1 2" key="1">
    <citation type="journal article" date="2019" name="Sci. Rep.">
        <title>Orb-weaving spider Araneus ventricosus genome elucidates the spidroin gene catalogue.</title>
        <authorList>
            <person name="Kono N."/>
            <person name="Nakamura H."/>
            <person name="Ohtoshi R."/>
            <person name="Moran D.A.P."/>
            <person name="Shinohara A."/>
            <person name="Yoshida Y."/>
            <person name="Fujiwara M."/>
            <person name="Mori M."/>
            <person name="Tomita M."/>
            <person name="Arakawa K."/>
        </authorList>
    </citation>
    <scope>NUCLEOTIDE SEQUENCE [LARGE SCALE GENOMIC DNA]</scope>
</reference>
<proteinExistence type="predicted"/>
<keyword evidence="2" id="KW-1185">Reference proteome</keyword>
<protein>
    <submittedName>
        <fullName evidence="1">Uncharacterized protein</fullName>
    </submittedName>
</protein>
<dbReference type="EMBL" id="BGPR01007603">
    <property type="protein sequence ID" value="GBN28119.1"/>
    <property type="molecule type" value="Genomic_DNA"/>
</dbReference>
<evidence type="ECO:0000313" key="2">
    <source>
        <dbReference type="Proteomes" id="UP000499080"/>
    </source>
</evidence>
<dbReference type="Proteomes" id="UP000499080">
    <property type="component" value="Unassembled WGS sequence"/>
</dbReference>
<evidence type="ECO:0000313" key="1">
    <source>
        <dbReference type="EMBL" id="GBN28119.1"/>
    </source>
</evidence>
<comment type="caution">
    <text evidence="1">The sequence shown here is derived from an EMBL/GenBank/DDBJ whole genome shotgun (WGS) entry which is preliminary data.</text>
</comment>